<proteinExistence type="inferred from homology"/>
<reference evidence="5 6" key="1">
    <citation type="submission" date="2021-03" db="EMBL/GenBank/DDBJ databases">
        <title>Genomic Encyclopedia of Type Strains, Phase IV (KMG-IV): sequencing the most valuable type-strain genomes for metagenomic binning, comparative biology and taxonomic classification.</title>
        <authorList>
            <person name="Goeker M."/>
        </authorList>
    </citation>
    <scope>NUCLEOTIDE SEQUENCE [LARGE SCALE GENOMIC DNA]</scope>
    <source>
        <strain evidence="5 6">DSM 101953</strain>
    </source>
</reference>
<evidence type="ECO:0000256" key="1">
    <source>
        <dbReference type="ARBA" id="ARBA00008857"/>
    </source>
</evidence>
<dbReference type="InterPro" id="IPR050090">
    <property type="entry name" value="Tyrosine_recombinase_XerCD"/>
</dbReference>
<evidence type="ECO:0000256" key="2">
    <source>
        <dbReference type="ARBA" id="ARBA00023125"/>
    </source>
</evidence>
<comment type="similarity">
    <text evidence="1">Belongs to the 'phage' integrase family.</text>
</comment>
<name>A0ABS4NVM7_9BACL</name>
<accession>A0ABS4NVM7</accession>
<gene>
    <name evidence="5" type="ORF">J2Z70_004271</name>
</gene>
<dbReference type="Proteomes" id="UP000773462">
    <property type="component" value="Unassembled WGS sequence"/>
</dbReference>
<evidence type="ECO:0000259" key="4">
    <source>
        <dbReference type="PROSITE" id="PS51898"/>
    </source>
</evidence>
<dbReference type="Gene3D" id="1.10.443.10">
    <property type="entry name" value="Intergrase catalytic core"/>
    <property type="match status" value="1"/>
</dbReference>
<dbReference type="InterPro" id="IPR011010">
    <property type="entry name" value="DNA_brk_join_enz"/>
</dbReference>
<evidence type="ECO:0000256" key="3">
    <source>
        <dbReference type="ARBA" id="ARBA00023172"/>
    </source>
</evidence>
<dbReference type="Gene3D" id="1.10.150.130">
    <property type="match status" value="1"/>
</dbReference>
<dbReference type="RefSeq" id="WP_209876474.1">
    <property type="nucleotide sequence ID" value="NZ_JAGGLV010000015.1"/>
</dbReference>
<keyword evidence="6" id="KW-1185">Reference proteome</keyword>
<keyword evidence="3" id="KW-0233">DNA recombination</keyword>
<dbReference type="PANTHER" id="PTHR30349">
    <property type="entry name" value="PHAGE INTEGRASE-RELATED"/>
    <property type="match status" value="1"/>
</dbReference>
<dbReference type="PANTHER" id="PTHR30349:SF41">
    <property type="entry name" value="INTEGRASE_RECOMBINASE PROTEIN MJ0367-RELATED"/>
    <property type="match status" value="1"/>
</dbReference>
<evidence type="ECO:0000313" key="5">
    <source>
        <dbReference type="EMBL" id="MBP2114110.1"/>
    </source>
</evidence>
<sequence length="313" mass="36700">MNNILFESKYYKFWYENVELLGKGDVQVQLRKFEKYLLLRGFQGKLDFDKFHASQKYPGSFRPIQEYFIDQYVEYLLTDYRASNFVMYNAISSLKNFLKFLYDMDLIQHNPMEDYRNPYYDRPIKNTALSKEECLTLLETALKKEPFFRQEFVLIWFMLITGARNSEVRFLSEDSVNLESRIVLIRNGQKGDARPTGITTALSEELRRYMDHPSYISWTDNNIDTLFFHGKNRLTAPGLRKILRDLSLEANLSRVITPHDLRRTTGYLMQSAGVSMVAIQKQLGHQILSTTLRYVPPLNDLAEILVRSDDSSS</sequence>
<feature type="domain" description="Tyr recombinase" evidence="4">
    <location>
        <begin position="124"/>
        <end position="307"/>
    </location>
</feature>
<dbReference type="InterPro" id="IPR002104">
    <property type="entry name" value="Integrase_catalytic"/>
</dbReference>
<dbReference type="PROSITE" id="PS51898">
    <property type="entry name" value="TYR_RECOMBINASE"/>
    <property type="match status" value="1"/>
</dbReference>
<comment type="caution">
    <text evidence="5">The sequence shown here is derived from an EMBL/GenBank/DDBJ whole genome shotgun (WGS) entry which is preliminary data.</text>
</comment>
<keyword evidence="2" id="KW-0238">DNA-binding</keyword>
<protein>
    <submittedName>
        <fullName evidence="5">Integrase/recombinase XerD</fullName>
    </submittedName>
</protein>
<dbReference type="SUPFAM" id="SSF56349">
    <property type="entry name" value="DNA breaking-rejoining enzymes"/>
    <property type="match status" value="1"/>
</dbReference>
<dbReference type="InterPro" id="IPR010998">
    <property type="entry name" value="Integrase_recombinase_N"/>
</dbReference>
<dbReference type="EMBL" id="JAGGLV010000015">
    <property type="protein sequence ID" value="MBP2114110.1"/>
    <property type="molecule type" value="Genomic_DNA"/>
</dbReference>
<dbReference type="InterPro" id="IPR013762">
    <property type="entry name" value="Integrase-like_cat_sf"/>
</dbReference>
<organism evidence="5 6">
    <name type="scientific">Paenibacillus silagei</name>
    <dbReference type="NCBI Taxonomy" id="1670801"/>
    <lineage>
        <taxon>Bacteria</taxon>
        <taxon>Bacillati</taxon>
        <taxon>Bacillota</taxon>
        <taxon>Bacilli</taxon>
        <taxon>Bacillales</taxon>
        <taxon>Paenibacillaceae</taxon>
        <taxon>Paenibacillus</taxon>
    </lineage>
</organism>
<dbReference type="Pfam" id="PF00589">
    <property type="entry name" value="Phage_integrase"/>
    <property type="match status" value="1"/>
</dbReference>
<evidence type="ECO:0000313" key="6">
    <source>
        <dbReference type="Proteomes" id="UP000773462"/>
    </source>
</evidence>
<dbReference type="CDD" id="cd00397">
    <property type="entry name" value="DNA_BRE_C"/>
    <property type="match status" value="1"/>
</dbReference>